<dbReference type="InterPro" id="IPR058546">
    <property type="entry name" value="RPS4B/Roq1-like_LRR"/>
</dbReference>
<dbReference type="Pfam" id="PF00931">
    <property type="entry name" value="NB-ARC"/>
    <property type="match status" value="1"/>
</dbReference>
<feature type="domain" description="TIR" evidence="5">
    <location>
        <begin position="9"/>
        <end position="175"/>
    </location>
</feature>
<dbReference type="PANTHER" id="PTHR11017">
    <property type="entry name" value="LEUCINE-RICH REPEAT-CONTAINING PROTEIN"/>
    <property type="match status" value="1"/>
</dbReference>
<dbReference type="SUPFAM" id="SSF52540">
    <property type="entry name" value="P-loop containing nucleoside triphosphate hydrolases"/>
    <property type="match status" value="1"/>
</dbReference>
<accession>A0A059C6N1</accession>
<dbReference type="InterPro" id="IPR032675">
    <property type="entry name" value="LRR_dom_sf"/>
</dbReference>
<dbReference type="PRINTS" id="PR00364">
    <property type="entry name" value="DISEASERSIST"/>
</dbReference>
<dbReference type="SUPFAM" id="SSF52058">
    <property type="entry name" value="L domain-like"/>
    <property type="match status" value="1"/>
</dbReference>
<dbReference type="SMART" id="SM00255">
    <property type="entry name" value="TIR"/>
    <property type="match status" value="1"/>
</dbReference>
<evidence type="ECO:0000256" key="4">
    <source>
        <dbReference type="ARBA" id="ARBA00023027"/>
    </source>
</evidence>
<dbReference type="InterPro" id="IPR027417">
    <property type="entry name" value="P-loop_NTPase"/>
</dbReference>
<dbReference type="Gene3D" id="3.40.50.10140">
    <property type="entry name" value="Toll/interleukin-1 receptor homology (TIR) domain"/>
    <property type="match status" value="1"/>
</dbReference>
<organism evidence="6">
    <name type="scientific">Eucalyptus grandis</name>
    <name type="common">Flooded gum</name>
    <dbReference type="NCBI Taxonomy" id="71139"/>
    <lineage>
        <taxon>Eukaryota</taxon>
        <taxon>Viridiplantae</taxon>
        <taxon>Streptophyta</taxon>
        <taxon>Embryophyta</taxon>
        <taxon>Tracheophyta</taxon>
        <taxon>Spermatophyta</taxon>
        <taxon>Magnoliopsida</taxon>
        <taxon>eudicotyledons</taxon>
        <taxon>Gunneridae</taxon>
        <taxon>Pentapetalae</taxon>
        <taxon>rosids</taxon>
        <taxon>malvids</taxon>
        <taxon>Myrtales</taxon>
        <taxon>Myrtaceae</taxon>
        <taxon>Myrtoideae</taxon>
        <taxon>Eucalypteae</taxon>
        <taxon>Eucalyptus</taxon>
    </lineage>
</organism>
<dbReference type="Pfam" id="PF23282">
    <property type="entry name" value="WHD_ROQ1"/>
    <property type="match status" value="1"/>
</dbReference>
<dbReference type="InterPro" id="IPR000157">
    <property type="entry name" value="TIR_dom"/>
</dbReference>
<dbReference type="PROSITE" id="PS50104">
    <property type="entry name" value="TIR"/>
    <property type="match status" value="1"/>
</dbReference>
<proteinExistence type="predicted"/>
<dbReference type="GO" id="GO:0043531">
    <property type="term" value="F:ADP binding"/>
    <property type="evidence" value="ECO:0007669"/>
    <property type="project" value="InterPro"/>
</dbReference>
<evidence type="ECO:0000256" key="2">
    <source>
        <dbReference type="ARBA" id="ARBA00022737"/>
    </source>
</evidence>
<dbReference type="InParanoid" id="A0A059C6N1"/>
<keyword evidence="1" id="KW-0433">Leucine-rich repeat</keyword>
<dbReference type="Gramene" id="KCW73590">
    <property type="protein sequence ID" value="KCW73590"/>
    <property type="gene ID" value="EUGRSUZ_E02148"/>
</dbReference>
<protein>
    <recommendedName>
        <fullName evidence="5">TIR domain-containing protein</fullName>
    </recommendedName>
</protein>
<dbReference type="GO" id="GO:0006952">
    <property type="term" value="P:defense response"/>
    <property type="evidence" value="ECO:0007669"/>
    <property type="project" value="UniProtKB-KW"/>
</dbReference>
<dbReference type="InterPro" id="IPR036390">
    <property type="entry name" value="WH_DNA-bd_sf"/>
</dbReference>
<evidence type="ECO:0000256" key="1">
    <source>
        <dbReference type="ARBA" id="ARBA00022614"/>
    </source>
</evidence>
<dbReference type="Pfam" id="PF23286">
    <property type="entry name" value="LRR_13"/>
    <property type="match status" value="1"/>
</dbReference>
<sequence length="931" mass="106530">MASSSKSKRNYDVFLSFRGADLRNNFVSHLYTALNQKGVYTFIDSEELRKGDQISTALMKTIEESCIAIIVFSKDYASSTWCLEEAAKIMECKEQRDLMVFSVFYKVEPKEIRTPRESYNEAMVRHEFKFGKDSEKVKRWKKALSDASDLFGWHLNEGDESKLIQEIVKEISTYLAQTYLHVAKHPVGIDSRVAELKSMLNLKSHEDVVMVGLWGQGGIGKTTLSKALYNAIFRQFDGSCFLANVREASKNSNDLVPLQEKLLYEILSLQQKLEVPSVDRGIILIQHRLCHKKVLIVLDDVDDLNQLKALAGGHNWFGNGSKIIVTTRDRHLLTSHGIDQAHVYEVKALDNNEAHELFSNHAFSTYQKIEIKTDLVSKFLNYVRGLPLGIEVLGSFLCGRSEHEWESTLKKLFKVPNSKINNVLKMSYDGLETNEKEIFLDVACFFKGRNSKYVKKVLDSCNLAASIGLEVLIERSLIKKERPLIKNEYIIEMHDLIQSMGMEIVNQECQDNPRGRSRLWQYDDVFDALSSDEGDSAIKAIVLEPLERKELSIHPNAFKKMRSLRLLIVHNVYNSFEGPILLPNKLRWMKWDGYGPWNPHFSSGPKKLVRLDMRNCITRVIKLSEDFEHLTYIKLSDCESLVSTPNLSCTPNLEKLKLWNCKNLVEAHESIANHDKLQVLHFKWCPELRVFPNVLESKNLRDLNFSVCSKFERFPVIPHELGCLKKLSILHTAIKELPTSIENLVSLEEMLLDICKNLVSIPSNIYKLQRLQCFKSAFGPIVFPNLMDLVNPCMKVGLSNLKVLDLLNCNLSEVEFLEDLSCFPLLEDLILSGNNITSLPTSISKRDRLSILSVSYCHQLQEIPKLPPSLYLLFANGCESLQTNGHLTSIDQILIALFFSLKERCQSGFNQLKTDLYLSWLQRTYMTSFLD</sequence>
<dbReference type="EMBL" id="KK198757">
    <property type="protein sequence ID" value="KCW73590.1"/>
    <property type="molecule type" value="Genomic_DNA"/>
</dbReference>
<dbReference type="InterPro" id="IPR044974">
    <property type="entry name" value="Disease_R_plants"/>
</dbReference>
<evidence type="ECO:0000313" key="6">
    <source>
        <dbReference type="EMBL" id="KCW73590.1"/>
    </source>
</evidence>
<dbReference type="InterPro" id="IPR042197">
    <property type="entry name" value="Apaf_helical"/>
</dbReference>
<dbReference type="Gene3D" id="1.10.8.430">
    <property type="entry name" value="Helical domain of apoptotic protease-activating factors"/>
    <property type="match status" value="1"/>
</dbReference>
<dbReference type="SUPFAM" id="SSF52200">
    <property type="entry name" value="Toll/Interleukin receptor TIR domain"/>
    <property type="match status" value="1"/>
</dbReference>
<keyword evidence="3" id="KW-0611">Plant defense</keyword>
<dbReference type="GO" id="GO:0007165">
    <property type="term" value="P:signal transduction"/>
    <property type="evidence" value="ECO:0007669"/>
    <property type="project" value="InterPro"/>
</dbReference>
<dbReference type="Pfam" id="PF01582">
    <property type="entry name" value="TIR"/>
    <property type="match status" value="1"/>
</dbReference>
<dbReference type="InterPro" id="IPR001611">
    <property type="entry name" value="Leu-rich_rpt"/>
</dbReference>
<dbReference type="InterPro" id="IPR035897">
    <property type="entry name" value="Toll_tir_struct_dom_sf"/>
</dbReference>
<dbReference type="InterPro" id="IPR058192">
    <property type="entry name" value="WHD_ROQ1-like"/>
</dbReference>
<keyword evidence="4" id="KW-0520">NAD</keyword>
<dbReference type="FunFam" id="3.40.50.10140:FF:000007">
    <property type="entry name" value="Disease resistance protein (TIR-NBS-LRR class)"/>
    <property type="match status" value="1"/>
</dbReference>
<evidence type="ECO:0000259" key="5">
    <source>
        <dbReference type="PROSITE" id="PS50104"/>
    </source>
</evidence>
<dbReference type="Gene3D" id="3.80.10.10">
    <property type="entry name" value="Ribonuclease Inhibitor"/>
    <property type="match status" value="2"/>
</dbReference>
<dbReference type="OMA" id="RSEHEWE"/>
<reference evidence="6" key="1">
    <citation type="submission" date="2013-07" db="EMBL/GenBank/DDBJ databases">
        <title>The genome of Eucalyptus grandis.</title>
        <authorList>
            <person name="Schmutz J."/>
            <person name="Hayes R."/>
            <person name="Myburg A."/>
            <person name="Tuskan G."/>
            <person name="Grattapaglia D."/>
            <person name="Rokhsar D.S."/>
        </authorList>
    </citation>
    <scope>NUCLEOTIDE SEQUENCE</scope>
    <source>
        <tissue evidence="6">Leaf extractions</tissue>
    </source>
</reference>
<dbReference type="InterPro" id="IPR002182">
    <property type="entry name" value="NB-ARC"/>
</dbReference>
<dbReference type="SUPFAM" id="SSF46785">
    <property type="entry name" value="Winged helix' DNA-binding domain"/>
    <property type="match status" value="1"/>
</dbReference>
<dbReference type="PROSITE" id="PS51450">
    <property type="entry name" value="LRR"/>
    <property type="match status" value="2"/>
</dbReference>
<dbReference type="PANTHER" id="PTHR11017:SF292">
    <property type="entry name" value="AAA+ ATPASE DOMAIN-CONTAINING PROTEIN"/>
    <property type="match status" value="1"/>
</dbReference>
<evidence type="ECO:0000256" key="3">
    <source>
        <dbReference type="ARBA" id="ARBA00022821"/>
    </source>
</evidence>
<gene>
    <name evidence="6" type="ORF">EUGRSUZ_E02148</name>
</gene>
<dbReference type="FunCoup" id="A0A059C6N1">
    <property type="interactions" value="178"/>
</dbReference>
<dbReference type="Gene3D" id="3.40.50.300">
    <property type="entry name" value="P-loop containing nucleotide triphosphate hydrolases"/>
    <property type="match status" value="1"/>
</dbReference>
<keyword evidence="2" id="KW-0677">Repeat</keyword>
<name>A0A059C6N1_EUCGR</name>
<dbReference type="AlphaFoldDB" id="A0A059C6N1"/>